<comment type="caution">
    <text evidence="4">The sequence shown here is derived from an EMBL/GenBank/DDBJ whole genome shotgun (WGS) entry which is preliminary data.</text>
</comment>
<gene>
    <name evidence="4" type="ORF">CkaCkLH20_12230</name>
</gene>
<dbReference type="PANTHER" id="PTHR24198:SF165">
    <property type="entry name" value="ANKYRIN REPEAT-CONTAINING PROTEIN-RELATED"/>
    <property type="match status" value="1"/>
</dbReference>
<evidence type="ECO:0000313" key="4">
    <source>
        <dbReference type="EMBL" id="KAF9870266.1"/>
    </source>
</evidence>
<proteinExistence type="predicted"/>
<protein>
    <recommendedName>
        <fullName evidence="6">Ankyrin repeat protein</fullName>
    </recommendedName>
</protein>
<reference evidence="4" key="2">
    <citation type="submission" date="2020-11" db="EMBL/GenBank/DDBJ databases">
        <title>Whole genome sequencing of Colletotrichum sp.</title>
        <authorList>
            <person name="Li H."/>
        </authorList>
    </citation>
    <scope>NUCLEOTIDE SEQUENCE</scope>
    <source>
        <strain evidence="4">CkLH20</strain>
    </source>
</reference>
<reference evidence="4" key="1">
    <citation type="submission" date="2020-03" db="EMBL/GenBank/DDBJ databases">
        <authorList>
            <person name="He L."/>
        </authorList>
    </citation>
    <scope>NUCLEOTIDE SEQUENCE</scope>
    <source>
        <strain evidence="4">CkLH20</strain>
    </source>
</reference>
<evidence type="ECO:0000256" key="1">
    <source>
        <dbReference type="ARBA" id="ARBA00022737"/>
    </source>
</evidence>
<dbReference type="Pfam" id="PF00023">
    <property type="entry name" value="Ank"/>
    <property type="match status" value="1"/>
</dbReference>
<sequence length="557" mass="61852">MERLPFSLLVDIAIQLASITDNENNDFDVAVSGIRTLNTPSSPLRCLSKGRLSSLNAFSRSNRACYLACNPVLHETAVALDLVRFLVRKPYDDDEPVVDRADHSDAAAANPQAGKHVNLSQRGTFPPFEATELSIGQPNSEELHAPYRHEIKYQSDISLAAATASPLHAAACEGQDATVAWLLDRGANIEDIALHCCQCPSPHMRFLLKHSLPRDPAYEGALPTESTESYLRFYEAPAATPLSLALAYGRQSTAQLLILSGAVWDRPAPMSYGISPLHIMAAAGMIDLLHWIATRESESHPECATPTSAERHHDWPDDQGLCALHYSAVAGSRGLDIGDHASTTIFTETQAQDLVDTLLRLGSVASHPFEYIGELVVAEIRRVYKSFDLGEPLDSVATRAVISANTLLHDQLKIRSPLEYGDVTTVECKESNIMDLFVLVGAFVELVGRIRFPWATNYPSSKRRLATQKPIHPLREVGQLHQELRQFHHEHLRLKSELRFLMKPILDECVNESISNKSELDRLEPGLRRRIVNDIKSRLEEEMMTTLLIEDLTLLMA</sequence>
<evidence type="ECO:0000256" key="2">
    <source>
        <dbReference type="ARBA" id="ARBA00023043"/>
    </source>
</evidence>
<keyword evidence="2 3" id="KW-0040">ANK repeat</keyword>
<dbReference type="SMART" id="SM00248">
    <property type="entry name" value="ANK"/>
    <property type="match status" value="3"/>
</dbReference>
<feature type="repeat" description="ANK" evidence="3">
    <location>
        <begin position="162"/>
        <end position="190"/>
    </location>
</feature>
<evidence type="ECO:0008006" key="6">
    <source>
        <dbReference type="Google" id="ProtNLM"/>
    </source>
</evidence>
<dbReference type="PROSITE" id="PS50088">
    <property type="entry name" value="ANK_REPEAT"/>
    <property type="match status" value="1"/>
</dbReference>
<dbReference type="AlphaFoldDB" id="A0A9P6HWJ9"/>
<dbReference type="EMBL" id="JAATWM020000056">
    <property type="protein sequence ID" value="KAF9870266.1"/>
    <property type="molecule type" value="Genomic_DNA"/>
</dbReference>
<dbReference type="GeneID" id="62168017"/>
<dbReference type="PROSITE" id="PS50297">
    <property type="entry name" value="ANK_REP_REGION"/>
    <property type="match status" value="1"/>
</dbReference>
<dbReference type="InterPro" id="IPR036770">
    <property type="entry name" value="Ankyrin_rpt-contain_sf"/>
</dbReference>
<dbReference type="PANTHER" id="PTHR24198">
    <property type="entry name" value="ANKYRIN REPEAT AND PROTEIN KINASE DOMAIN-CONTAINING PROTEIN"/>
    <property type="match status" value="1"/>
</dbReference>
<dbReference type="Proteomes" id="UP000781932">
    <property type="component" value="Unassembled WGS sequence"/>
</dbReference>
<dbReference type="SUPFAM" id="SSF48403">
    <property type="entry name" value="Ankyrin repeat"/>
    <property type="match status" value="1"/>
</dbReference>
<evidence type="ECO:0000313" key="5">
    <source>
        <dbReference type="Proteomes" id="UP000781932"/>
    </source>
</evidence>
<evidence type="ECO:0000256" key="3">
    <source>
        <dbReference type="PROSITE-ProRule" id="PRU00023"/>
    </source>
</evidence>
<keyword evidence="1" id="KW-0677">Repeat</keyword>
<dbReference type="RefSeq" id="XP_038739727.1">
    <property type="nucleotide sequence ID" value="XM_038894943.1"/>
</dbReference>
<dbReference type="OrthoDB" id="341259at2759"/>
<name>A0A9P6HWJ9_9PEZI</name>
<organism evidence="4 5">
    <name type="scientific">Colletotrichum karsti</name>
    <dbReference type="NCBI Taxonomy" id="1095194"/>
    <lineage>
        <taxon>Eukaryota</taxon>
        <taxon>Fungi</taxon>
        <taxon>Dikarya</taxon>
        <taxon>Ascomycota</taxon>
        <taxon>Pezizomycotina</taxon>
        <taxon>Sordariomycetes</taxon>
        <taxon>Hypocreomycetidae</taxon>
        <taxon>Glomerellales</taxon>
        <taxon>Glomerellaceae</taxon>
        <taxon>Colletotrichum</taxon>
        <taxon>Colletotrichum boninense species complex</taxon>
    </lineage>
</organism>
<dbReference type="InterPro" id="IPR002110">
    <property type="entry name" value="Ankyrin_rpt"/>
</dbReference>
<keyword evidence="5" id="KW-1185">Reference proteome</keyword>
<accession>A0A9P6HWJ9</accession>
<dbReference type="Gene3D" id="1.25.40.20">
    <property type="entry name" value="Ankyrin repeat-containing domain"/>
    <property type="match status" value="1"/>
</dbReference>